<dbReference type="SUPFAM" id="SSF47954">
    <property type="entry name" value="Cyclin-like"/>
    <property type="match status" value="1"/>
</dbReference>
<evidence type="ECO:0000259" key="3">
    <source>
        <dbReference type="Pfam" id="PF00382"/>
    </source>
</evidence>
<evidence type="ECO:0000313" key="4">
    <source>
        <dbReference type="EMBL" id="QOR60389.1"/>
    </source>
</evidence>
<dbReference type="PANTHER" id="PTHR11618:SF13">
    <property type="entry name" value="TRANSCRIPTION INITIATION FACTOR IIB"/>
    <property type="match status" value="1"/>
</dbReference>
<dbReference type="CDD" id="cd00043">
    <property type="entry name" value="CYCLIN_SF"/>
    <property type="match status" value="1"/>
</dbReference>
<protein>
    <recommendedName>
        <fullName evidence="3">Transcription factor TFIIB cyclin-like domain-containing protein</fullName>
    </recommendedName>
</protein>
<accession>A0A7S6SX20</accession>
<dbReference type="InterPro" id="IPR000812">
    <property type="entry name" value="TFIIB"/>
</dbReference>
<dbReference type="PRINTS" id="PR00685">
    <property type="entry name" value="TIFACTORIIB"/>
</dbReference>
<dbReference type="GO" id="GO:0097550">
    <property type="term" value="C:transcription preinitiation complex"/>
    <property type="evidence" value="ECO:0007669"/>
    <property type="project" value="TreeGrafter"/>
</dbReference>
<reference evidence="4" key="1">
    <citation type="submission" date="2019-02" db="EMBL/GenBank/DDBJ databases">
        <authorList>
            <person name="Bachy C."/>
            <person name="Yung C.-M."/>
            <person name="Roux S."/>
            <person name="Sullivan M.B."/>
            <person name="Worden A.Z."/>
        </authorList>
    </citation>
    <scope>NUCLEOTIDE SEQUENCE</scope>
    <source>
        <strain evidence="4">BII-V2</strain>
    </source>
</reference>
<dbReference type="Pfam" id="PF00382">
    <property type="entry name" value="TFIIB"/>
    <property type="match status" value="1"/>
</dbReference>
<dbReference type="PANTHER" id="PTHR11618">
    <property type="entry name" value="TRANSCRIPTION INITIATION FACTOR IIB-RELATED"/>
    <property type="match status" value="1"/>
</dbReference>
<dbReference type="EMBL" id="MK522038">
    <property type="protein sequence ID" value="QOR60389.1"/>
    <property type="molecule type" value="Genomic_DNA"/>
</dbReference>
<name>A0A7S6SX20_9PHYC</name>
<keyword evidence="2" id="KW-0804">Transcription</keyword>
<dbReference type="GO" id="GO:0017025">
    <property type="term" value="F:TBP-class protein binding"/>
    <property type="evidence" value="ECO:0007669"/>
    <property type="project" value="InterPro"/>
</dbReference>
<dbReference type="InterPro" id="IPR036915">
    <property type="entry name" value="Cyclin-like_sf"/>
</dbReference>
<sequence length="314" mass="35666">MEELTANIWSQVDQMLKKPIVSRSVNTNLCKQCKCAKIITKEGLPTCPDCGLIDNIYIDDNAEWTSGISEDGRVNDPSRCGNPNANPELFSDSWGKGTIITTQKTSNYETKRMAKINFHQSMNHKDRSLFHVYKDIDESCHTLPESVLKDAKMMYKKFSEKKLTRGAVRTGIKANCVLFACRMSKIPRTTKEISEMFSVHSKDVSRTTQLFKETLLGKTIDSYTTLPHDVMNRLLNTFEVSREERLSCNKMCSKLEDCSQLMSKTPNSVASVIIYSVLKKRVSKNEICEKCSISIPTINKIESIIKKHLEELDV</sequence>
<evidence type="ECO:0000256" key="1">
    <source>
        <dbReference type="ARBA" id="ARBA00023015"/>
    </source>
</evidence>
<dbReference type="Gene3D" id="1.10.472.10">
    <property type="entry name" value="Cyclin-like"/>
    <property type="match status" value="1"/>
</dbReference>
<evidence type="ECO:0000256" key="2">
    <source>
        <dbReference type="ARBA" id="ARBA00023163"/>
    </source>
</evidence>
<keyword evidence="1" id="KW-0805">Transcription regulation</keyword>
<dbReference type="Gene3D" id="1.10.472.170">
    <property type="match status" value="1"/>
</dbReference>
<organism evidence="4">
    <name type="scientific">Bathycoccus sp. RCC716 virus 2</name>
    <dbReference type="NCBI Taxonomy" id="2530039"/>
    <lineage>
        <taxon>Viruses</taxon>
        <taxon>Varidnaviria</taxon>
        <taxon>Bamfordvirae</taxon>
        <taxon>Nucleocytoviricota</taxon>
        <taxon>Megaviricetes</taxon>
        <taxon>Algavirales</taxon>
        <taxon>Phycodnaviridae</taxon>
        <taxon>Prasinovirus</taxon>
    </lineage>
</organism>
<feature type="domain" description="Transcription factor TFIIB cyclin-like" evidence="3">
    <location>
        <begin position="142"/>
        <end position="213"/>
    </location>
</feature>
<proteinExistence type="predicted"/>
<dbReference type="GO" id="GO:0070897">
    <property type="term" value="P:transcription preinitiation complex assembly"/>
    <property type="evidence" value="ECO:0007669"/>
    <property type="project" value="InterPro"/>
</dbReference>
<dbReference type="InterPro" id="IPR013150">
    <property type="entry name" value="TFIIB_cyclin"/>
</dbReference>